<evidence type="ECO:0000313" key="2">
    <source>
        <dbReference type="EMBL" id="KAK5082300.1"/>
    </source>
</evidence>
<name>A0AAN7Y949_9EURO</name>
<feature type="region of interest" description="Disordered" evidence="1">
    <location>
        <begin position="1"/>
        <end position="21"/>
    </location>
</feature>
<feature type="region of interest" description="Disordered" evidence="1">
    <location>
        <begin position="100"/>
        <end position="163"/>
    </location>
</feature>
<keyword evidence="3" id="KW-1185">Reference proteome</keyword>
<feature type="compositionally biased region" description="Polar residues" evidence="1">
    <location>
        <begin position="1"/>
        <end position="19"/>
    </location>
</feature>
<dbReference type="AlphaFoldDB" id="A0AAN7Y949"/>
<organism evidence="2 3">
    <name type="scientific">Lithohypha guttulata</name>
    <dbReference type="NCBI Taxonomy" id="1690604"/>
    <lineage>
        <taxon>Eukaryota</taxon>
        <taxon>Fungi</taxon>
        <taxon>Dikarya</taxon>
        <taxon>Ascomycota</taxon>
        <taxon>Pezizomycotina</taxon>
        <taxon>Eurotiomycetes</taxon>
        <taxon>Chaetothyriomycetidae</taxon>
        <taxon>Chaetothyriales</taxon>
        <taxon>Trichomeriaceae</taxon>
        <taxon>Lithohypha</taxon>
    </lineage>
</organism>
<feature type="compositionally biased region" description="Polar residues" evidence="1">
    <location>
        <begin position="128"/>
        <end position="146"/>
    </location>
</feature>
<comment type="caution">
    <text evidence="2">The sequence shown here is derived from an EMBL/GenBank/DDBJ whole genome shotgun (WGS) entry which is preliminary data.</text>
</comment>
<dbReference type="Proteomes" id="UP001309876">
    <property type="component" value="Unassembled WGS sequence"/>
</dbReference>
<evidence type="ECO:0000256" key="1">
    <source>
        <dbReference type="SAM" id="MobiDB-lite"/>
    </source>
</evidence>
<feature type="compositionally biased region" description="Acidic residues" evidence="1">
    <location>
        <begin position="150"/>
        <end position="163"/>
    </location>
</feature>
<dbReference type="EMBL" id="JAVRRJ010000008">
    <property type="protein sequence ID" value="KAK5082300.1"/>
    <property type="molecule type" value="Genomic_DNA"/>
</dbReference>
<sequence>MGSAPSAHQPNSIRSQFPTTYPPAHIRSAAQTEPRSLRPHVTIADFENVPFSETDEIATKFNHWRWVNDMRMTPISWLVPSLPMSQRPAVFRNTLAQVSNDLTRDEGQHEQSTQKQSTEHGKIFQAAEQVQEQPASATQSQNQWTNYIDLGDEDNDADFVLDK</sequence>
<evidence type="ECO:0000313" key="3">
    <source>
        <dbReference type="Proteomes" id="UP001309876"/>
    </source>
</evidence>
<protein>
    <submittedName>
        <fullName evidence="2">Uncharacterized protein</fullName>
    </submittedName>
</protein>
<reference evidence="2 3" key="1">
    <citation type="submission" date="2023-08" db="EMBL/GenBank/DDBJ databases">
        <title>Black Yeasts Isolated from many extreme environments.</title>
        <authorList>
            <person name="Coleine C."/>
            <person name="Stajich J.E."/>
            <person name="Selbmann L."/>
        </authorList>
    </citation>
    <scope>NUCLEOTIDE SEQUENCE [LARGE SCALE GENOMIC DNA]</scope>
    <source>
        <strain evidence="2 3">CCFEE 5910</strain>
    </source>
</reference>
<gene>
    <name evidence="2" type="ORF">LTR05_007446</name>
</gene>
<proteinExistence type="predicted"/>
<accession>A0AAN7Y949</accession>